<feature type="region of interest" description="Disordered" evidence="6">
    <location>
        <begin position="1"/>
        <end position="66"/>
    </location>
</feature>
<evidence type="ECO:0000313" key="8">
    <source>
        <dbReference type="EMBL" id="TDV57906.1"/>
    </source>
</evidence>
<dbReference type="PANTHER" id="PTHR32479:SF17">
    <property type="entry name" value="GLYCOLATE OXIDASE IRON-SULFUR SUBUNIT"/>
    <property type="match status" value="1"/>
</dbReference>
<feature type="compositionally biased region" description="Polar residues" evidence="6">
    <location>
        <begin position="507"/>
        <end position="525"/>
    </location>
</feature>
<evidence type="ECO:0000256" key="4">
    <source>
        <dbReference type="ARBA" id="ARBA00023004"/>
    </source>
</evidence>
<reference evidence="8 9" key="1">
    <citation type="submission" date="2019-03" db="EMBL/GenBank/DDBJ databases">
        <title>Genomic Encyclopedia of Archaeal and Bacterial Type Strains, Phase II (KMG-II): from individual species to whole genera.</title>
        <authorList>
            <person name="Goeker M."/>
        </authorList>
    </citation>
    <scope>NUCLEOTIDE SEQUENCE [LARGE SCALE GENOMIC DNA]</scope>
    <source>
        <strain evidence="8 9">DSM 45499</strain>
    </source>
</reference>
<gene>
    <name evidence="8" type="ORF">CLV71_101780</name>
</gene>
<protein>
    <submittedName>
        <fullName evidence="8">Glycolate oxidase iron-sulfur subunit</fullName>
    </submittedName>
</protein>
<dbReference type="GO" id="GO:0046872">
    <property type="term" value="F:metal ion binding"/>
    <property type="evidence" value="ECO:0007669"/>
    <property type="project" value="UniProtKB-KW"/>
</dbReference>
<evidence type="ECO:0000256" key="1">
    <source>
        <dbReference type="ARBA" id="ARBA00022485"/>
    </source>
</evidence>
<dbReference type="Pfam" id="PF13183">
    <property type="entry name" value="Fer4_8"/>
    <property type="match status" value="1"/>
</dbReference>
<evidence type="ECO:0000259" key="7">
    <source>
        <dbReference type="PROSITE" id="PS51379"/>
    </source>
</evidence>
<dbReference type="EMBL" id="SOCP01000001">
    <property type="protein sequence ID" value="TDV57906.1"/>
    <property type="molecule type" value="Genomic_DNA"/>
</dbReference>
<evidence type="ECO:0000256" key="5">
    <source>
        <dbReference type="ARBA" id="ARBA00023014"/>
    </source>
</evidence>
<keyword evidence="2" id="KW-0479">Metal-binding</keyword>
<dbReference type="Gene3D" id="1.10.1060.10">
    <property type="entry name" value="Alpha-helical ferredoxin"/>
    <property type="match status" value="1"/>
</dbReference>
<dbReference type="Proteomes" id="UP000294927">
    <property type="component" value="Unassembled WGS sequence"/>
</dbReference>
<dbReference type="AlphaFoldDB" id="A0A4R7W593"/>
<evidence type="ECO:0000256" key="6">
    <source>
        <dbReference type="SAM" id="MobiDB-lite"/>
    </source>
</evidence>
<organism evidence="8 9">
    <name type="scientific">Actinophytocola oryzae</name>
    <dbReference type="NCBI Taxonomy" id="502181"/>
    <lineage>
        <taxon>Bacteria</taxon>
        <taxon>Bacillati</taxon>
        <taxon>Actinomycetota</taxon>
        <taxon>Actinomycetes</taxon>
        <taxon>Pseudonocardiales</taxon>
        <taxon>Pseudonocardiaceae</taxon>
    </lineage>
</organism>
<keyword evidence="1" id="KW-0004">4Fe-4S</keyword>
<keyword evidence="9" id="KW-1185">Reference proteome</keyword>
<dbReference type="InterPro" id="IPR009051">
    <property type="entry name" value="Helical_ferredxn"/>
</dbReference>
<dbReference type="SUPFAM" id="SSF54862">
    <property type="entry name" value="4Fe-4S ferredoxins"/>
    <property type="match status" value="1"/>
</dbReference>
<dbReference type="PANTHER" id="PTHR32479">
    <property type="entry name" value="GLYCOLATE OXIDASE IRON-SULFUR SUBUNIT"/>
    <property type="match status" value="1"/>
</dbReference>
<dbReference type="PROSITE" id="PS00198">
    <property type="entry name" value="4FE4S_FER_1"/>
    <property type="match status" value="1"/>
</dbReference>
<proteinExistence type="predicted"/>
<accession>A0A4R7W593</accession>
<dbReference type="Pfam" id="PF02754">
    <property type="entry name" value="CCG"/>
    <property type="match status" value="2"/>
</dbReference>
<dbReference type="InterPro" id="IPR004017">
    <property type="entry name" value="Cys_rich_dom"/>
</dbReference>
<keyword evidence="3" id="KW-0677">Repeat</keyword>
<dbReference type="InterPro" id="IPR017900">
    <property type="entry name" value="4Fe4S_Fe_S_CS"/>
</dbReference>
<name>A0A4R7W593_9PSEU</name>
<keyword evidence="5" id="KW-0411">Iron-sulfur</keyword>
<dbReference type="OrthoDB" id="9770306at2"/>
<sequence>MSADAGQLPEGASRATDQAAAEVVGARRPVDLGQGGPIAASAPGATVGLGMPGSGPPKGSVFDEHHPPDPALLSDCVHCGFCLPTCPTYVLWGEEMDSPRGRIDIMKGAVAGDAFDANSVRHLDQCLGCMACVTACPSGVQYDKLIEATRAQLDRRVTRPPSQRWLRRLIYGLFPYPRRLKALRGPLRAYQVSGLGRLIAWSGLRDRLPEPLQAMEALAPKLGRVEKLAERTPATGTKRRTVGLLTGCVQGTFFPDVNAATVRVLAAEGCEVVVPKAQSCCGALSAHAGREPEALAFARRVIETFEAAGVDNVVVNAAGCGSNLKDFAHQLRDEPEWAARAEALSAKARDVSELIDELGPVAQRHPLPMTVAYQDACHLAHAQGVRGQPRRLLRGIPGVELKELREAEICCGSAGTYNILNPGPARELGERKASAVLATGAQVMVTANPGCWMQVATTLARMGRRMPVAHTVQVLDASIRGVPVAALLQRALDGPGTVVSTVDARDTSPNATGKRSRANHTSPSA</sequence>
<evidence type="ECO:0000313" key="9">
    <source>
        <dbReference type="Proteomes" id="UP000294927"/>
    </source>
</evidence>
<feature type="domain" description="4Fe-4S ferredoxin-type" evidence="7">
    <location>
        <begin position="117"/>
        <end position="140"/>
    </location>
</feature>
<dbReference type="GO" id="GO:0051539">
    <property type="term" value="F:4 iron, 4 sulfur cluster binding"/>
    <property type="evidence" value="ECO:0007669"/>
    <property type="project" value="UniProtKB-KW"/>
</dbReference>
<dbReference type="PROSITE" id="PS51379">
    <property type="entry name" value="4FE4S_FER_2"/>
    <property type="match status" value="2"/>
</dbReference>
<feature type="region of interest" description="Disordered" evidence="6">
    <location>
        <begin position="498"/>
        <end position="525"/>
    </location>
</feature>
<dbReference type="GO" id="GO:0016491">
    <property type="term" value="F:oxidoreductase activity"/>
    <property type="evidence" value="ECO:0007669"/>
    <property type="project" value="UniProtKB-ARBA"/>
</dbReference>
<dbReference type="InterPro" id="IPR017896">
    <property type="entry name" value="4Fe4S_Fe-S-bd"/>
</dbReference>
<keyword evidence="4" id="KW-0408">Iron</keyword>
<feature type="domain" description="4Fe-4S ferredoxin-type" evidence="7">
    <location>
        <begin position="68"/>
        <end position="96"/>
    </location>
</feature>
<comment type="caution">
    <text evidence="8">The sequence shown here is derived from an EMBL/GenBank/DDBJ whole genome shotgun (WGS) entry which is preliminary data.</text>
</comment>
<evidence type="ECO:0000256" key="3">
    <source>
        <dbReference type="ARBA" id="ARBA00022737"/>
    </source>
</evidence>
<evidence type="ECO:0000256" key="2">
    <source>
        <dbReference type="ARBA" id="ARBA00022723"/>
    </source>
</evidence>